<sequence length="315" mass="35305">MANLRRKIPSANALFVFEAAGRCGNFTKAAAELYVSQPAVSRMLARMEEHMGVQLFDRVRGGIELTENGRILHERITEGFKGIEEAISEIETRATGTETITLSVSTAFTTHWLMPRMEKLRAAFPGIDLRFQLISGKVGGPLHDVDLGIRFIHGNETEYDSVLVMPEIIVPLCSPAYRDFAERSIDTIINLSDGDREWQRHFPAFSERRHPLYNLIFSDYSIVVQAAMLGQGIAPGWVNIATHWMRNGALVPAIGEVYVTGRLCHLVHAAGTRMRPVVAELRDWIIEETRSDLYAVDAMYPELQLLKLAPNMRAG</sequence>
<keyword evidence="7" id="KW-1185">Reference proteome</keyword>
<dbReference type="InterPro" id="IPR005119">
    <property type="entry name" value="LysR_subst-bd"/>
</dbReference>
<evidence type="ECO:0000256" key="3">
    <source>
        <dbReference type="ARBA" id="ARBA00023125"/>
    </source>
</evidence>
<dbReference type="InterPro" id="IPR036390">
    <property type="entry name" value="WH_DNA-bd_sf"/>
</dbReference>
<reference evidence="6 7" key="1">
    <citation type="journal article" date="2024" name="Chem. Sci.">
        <title>Discovery of megapolipeptins by genome mining of a Burkholderiales bacteria collection.</title>
        <authorList>
            <person name="Paulo B.S."/>
            <person name="Recchia M.J.J."/>
            <person name="Lee S."/>
            <person name="Fergusson C.H."/>
            <person name="Romanowski S.B."/>
            <person name="Hernandez A."/>
            <person name="Krull N."/>
            <person name="Liu D.Y."/>
            <person name="Cavanagh H."/>
            <person name="Bos A."/>
            <person name="Gray C.A."/>
            <person name="Murphy B.T."/>
            <person name="Linington R.G."/>
            <person name="Eustaquio A.S."/>
        </authorList>
    </citation>
    <scope>NUCLEOTIDE SEQUENCE [LARGE SCALE GENOMIC DNA]</scope>
    <source>
        <strain evidence="6 7">RL21-008-BIB-A</strain>
    </source>
</reference>
<dbReference type="PANTHER" id="PTHR30537">
    <property type="entry name" value="HTH-TYPE TRANSCRIPTIONAL REGULATOR"/>
    <property type="match status" value="1"/>
</dbReference>
<organism evidence="6 7">
    <name type="scientific">Herbaspirillum lusitanum</name>
    <dbReference type="NCBI Taxonomy" id="213312"/>
    <lineage>
        <taxon>Bacteria</taxon>
        <taxon>Pseudomonadati</taxon>
        <taxon>Pseudomonadota</taxon>
        <taxon>Betaproteobacteria</taxon>
        <taxon>Burkholderiales</taxon>
        <taxon>Oxalobacteraceae</taxon>
        <taxon>Herbaspirillum</taxon>
    </lineage>
</organism>
<dbReference type="Proteomes" id="UP001629246">
    <property type="component" value="Unassembled WGS sequence"/>
</dbReference>
<keyword evidence="3" id="KW-0238">DNA-binding</keyword>
<dbReference type="PANTHER" id="PTHR30537:SF74">
    <property type="entry name" value="HTH-TYPE TRANSCRIPTIONAL REGULATOR TRPI"/>
    <property type="match status" value="1"/>
</dbReference>
<evidence type="ECO:0000313" key="6">
    <source>
        <dbReference type="EMBL" id="MFL9925388.1"/>
    </source>
</evidence>
<dbReference type="EMBL" id="JAQQFM010000006">
    <property type="protein sequence ID" value="MFL9925388.1"/>
    <property type="molecule type" value="Genomic_DNA"/>
</dbReference>
<dbReference type="Gene3D" id="3.40.190.10">
    <property type="entry name" value="Periplasmic binding protein-like II"/>
    <property type="match status" value="2"/>
</dbReference>
<dbReference type="InterPro" id="IPR058163">
    <property type="entry name" value="LysR-type_TF_proteobact-type"/>
</dbReference>
<dbReference type="InterPro" id="IPR000847">
    <property type="entry name" value="LysR_HTH_N"/>
</dbReference>
<keyword evidence="2" id="KW-0805">Transcription regulation</keyword>
<protein>
    <submittedName>
        <fullName evidence="6">LysR family transcriptional regulator</fullName>
    </submittedName>
</protein>
<evidence type="ECO:0000259" key="5">
    <source>
        <dbReference type="PROSITE" id="PS50931"/>
    </source>
</evidence>
<keyword evidence="4" id="KW-0804">Transcription</keyword>
<feature type="domain" description="HTH lysR-type" evidence="5">
    <location>
        <begin position="9"/>
        <end position="66"/>
    </location>
</feature>
<accession>A0ABW9A9C8</accession>
<dbReference type="Pfam" id="PF00126">
    <property type="entry name" value="HTH_1"/>
    <property type="match status" value="1"/>
</dbReference>
<dbReference type="SUPFAM" id="SSF53850">
    <property type="entry name" value="Periplasmic binding protein-like II"/>
    <property type="match status" value="1"/>
</dbReference>
<dbReference type="Gene3D" id="1.10.10.10">
    <property type="entry name" value="Winged helix-like DNA-binding domain superfamily/Winged helix DNA-binding domain"/>
    <property type="match status" value="1"/>
</dbReference>
<comment type="caution">
    <text evidence="6">The sequence shown here is derived from an EMBL/GenBank/DDBJ whole genome shotgun (WGS) entry which is preliminary data.</text>
</comment>
<evidence type="ECO:0000256" key="1">
    <source>
        <dbReference type="ARBA" id="ARBA00009437"/>
    </source>
</evidence>
<dbReference type="SUPFAM" id="SSF46785">
    <property type="entry name" value="Winged helix' DNA-binding domain"/>
    <property type="match status" value="1"/>
</dbReference>
<dbReference type="PRINTS" id="PR00039">
    <property type="entry name" value="HTHLYSR"/>
</dbReference>
<proteinExistence type="inferred from homology"/>
<dbReference type="InterPro" id="IPR036388">
    <property type="entry name" value="WH-like_DNA-bd_sf"/>
</dbReference>
<dbReference type="Pfam" id="PF03466">
    <property type="entry name" value="LysR_substrate"/>
    <property type="match status" value="1"/>
</dbReference>
<evidence type="ECO:0000256" key="2">
    <source>
        <dbReference type="ARBA" id="ARBA00023015"/>
    </source>
</evidence>
<evidence type="ECO:0000313" key="7">
    <source>
        <dbReference type="Proteomes" id="UP001629246"/>
    </source>
</evidence>
<evidence type="ECO:0000256" key="4">
    <source>
        <dbReference type="ARBA" id="ARBA00023163"/>
    </source>
</evidence>
<name>A0ABW9A9C8_9BURK</name>
<dbReference type="PROSITE" id="PS50931">
    <property type="entry name" value="HTH_LYSR"/>
    <property type="match status" value="1"/>
</dbReference>
<comment type="similarity">
    <text evidence="1">Belongs to the LysR transcriptional regulatory family.</text>
</comment>
<dbReference type="RefSeq" id="WP_408158584.1">
    <property type="nucleotide sequence ID" value="NZ_JAQQFM010000006.1"/>
</dbReference>
<gene>
    <name evidence="6" type="ORF">PQR62_14010</name>
</gene>